<evidence type="ECO:0000256" key="5">
    <source>
        <dbReference type="ARBA" id="ARBA00022723"/>
    </source>
</evidence>
<evidence type="ECO:0000256" key="9">
    <source>
        <dbReference type="SAM" id="MobiDB-lite"/>
    </source>
</evidence>
<reference evidence="13 14" key="1">
    <citation type="journal article" date="2010" name="Nature">
        <title>The Ectocarpus genome and the independent evolution of multicellularity in brown algae.</title>
        <authorList>
            <person name="Cock J.M."/>
            <person name="Sterck L."/>
            <person name="Rouze P."/>
            <person name="Scornet D."/>
            <person name="Allen A.E."/>
            <person name="Amoutzias G."/>
            <person name="Anthouard V."/>
            <person name="Artiguenave F."/>
            <person name="Aury J.M."/>
            <person name="Badger J.H."/>
            <person name="Beszteri B."/>
            <person name="Billiau K."/>
            <person name="Bonnet E."/>
            <person name="Bothwell J.H."/>
            <person name="Bowler C."/>
            <person name="Boyen C."/>
            <person name="Brownlee C."/>
            <person name="Carrano C.J."/>
            <person name="Charrier B."/>
            <person name="Cho G.Y."/>
            <person name="Coelho S.M."/>
            <person name="Collen J."/>
            <person name="Corre E."/>
            <person name="Da Silva C."/>
            <person name="Delage L."/>
            <person name="Delaroque N."/>
            <person name="Dittami S.M."/>
            <person name="Doulbeau S."/>
            <person name="Elias M."/>
            <person name="Farnham G."/>
            <person name="Gachon C.M."/>
            <person name="Gschloessl B."/>
            <person name="Heesch S."/>
            <person name="Jabbari K."/>
            <person name="Jubin C."/>
            <person name="Kawai H."/>
            <person name="Kimura K."/>
            <person name="Kloareg B."/>
            <person name="Kupper F.C."/>
            <person name="Lang D."/>
            <person name="Le Bail A."/>
            <person name="Leblanc C."/>
            <person name="Lerouge P."/>
            <person name="Lohr M."/>
            <person name="Lopez P.J."/>
            <person name="Martens C."/>
            <person name="Maumus F."/>
            <person name="Michel G."/>
            <person name="Miranda-Saavedra D."/>
            <person name="Morales J."/>
            <person name="Moreau H."/>
            <person name="Motomura T."/>
            <person name="Nagasato C."/>
            <person name="Napoli C.A."/>
            <person name="Nelson D.R."/>
            <person name="Nyvall-Collen P."/>
            <person name="Peters A.F."/>
            <person name="Pommier C."/>
            <person name="Potin P."/>
            <person name="Poulain J."/>
            <person name="Quesneville H."/>
            <person name="Read B."/>
            <person name="Rensing S.A."/>
            <person name="Ritter A."/>
            <person name="Rousvoal S."/>
            <person name="Samanta M."/>
            <person name="Samson G."/>
            <person name="Schroeder D.C."/>
            <person name="Segurens B."/>
            <person name="Strittmatter M."/>
            <person name="Tonon T."/>
            <person name="Tregear J.W."/>
            <person name="Valentin K."/>
            <person name="von Dassow P."/>
            <person name="Yamagishi T."/>
            <person name="Van de Peer Y."/>
            <person name="Wincker P."/>
        </authorList>
    </citation>
    <scope>NUCLEOTIDE SEQUENCE [LARGE SCALE GENOMIC DNA]</scope>
    <source>
        <strain evidence="14">Ec32 / CCAP1310/4</strain>
    </source>
</reference>
<comment type="subcellular location">
    <subcellularLocation>
        <location evidence="2">Endomembrane system</location>
    </subcellularLocation>
    <subcellularLocation>
        <location evidence="1">Membrane</location>
        <topology evidence="1">Multi-pass membrane protein</topology>
    </subcellularLocation>
</comment>
<dbReference type="InterPro" id="IPR023299">
    <property type="entry name" value="ATPase_P-typ_cyto_dom_N"/>
</dbReference>
<dbReference type="SUPFAM" id="SSF56784">
    <property type="entry name" value="HAD-like"/>
    <property type="match status" value="1"/>
</dbReference>
<dbReference type="Gene3D" id="2.70.150.10">
    <property type="entry name" value="Calcium-transporting ATPase, cytoplasmic transduction domain A"/>
    <property type="match status" value="1"/>
</dbReference>
<dbReference type="SUPFAM" id="SSF81665">
    <property type="entry name" value="Calcium ATPase, transmembrane domain M"/>
    <property type="match status" value="1"/>
</dbReference>
<keyword evidence="8 10" id="KW-0472">Membrane</keyword>
<keyword evidence="5" id="KW-0479">Metal-binding</keyword>
<dbReference type="NCBIfam" id="TIGR01494">
    <property type="entry name" value="ATPase_P-type"/>
    <property type="match status" value="1"/>
</dbReference>
<dbReference type="Proteomes" id="UP000002630">
    <property type="component" value="Linkage Group LG15"/>
</dbReference>
<dbReference type="Gene3D" id="3.40.1110.10">
    <property type="entry name" value="Calcium-transporting ATPase, cytoplasmic domain N"/>
    <property type="match status" value="2"/>
</dbReference>
<feature type="region of interest" description="Disordered" evidence="9">
    <location>
        <begin position="693"/>
        <end position="760"/>
    </location>
</feature>
<dbReference type="GO" id="GO:0140326">
    <property type="term" value="F:ATPase-coupled intramembrane lipid transporter activity"/>
    <property type="evidence" value="ECO:0007669"/>
    <property type="project" value="TreeGrafter"/>
</dbReference>
<evidence type="ECO:0000256" key="7">
    <source>
        <dbReference type="ARBA" id="ARBA00022989"/>
    </source>
</evidence>
<dbReference type="InterPro" id="IPR018303">
    <property type="entry name" value="ATPase_P-typ_P_site"/>
</dbReference>
<keyword evidence="4 10" id="KW-0812">Transmembrane</keyword>
<feature type="region of interest" description="Disordered" evidence="9">
    <location>
        <begin position="774"/>
        <end position="797"/>
    </location>
</feature>
<feature type="transmembrane region" description="Helical" evidence="10">
    <location>
        <begin position="1289"/>
        <end position="1309"/>
    </location>
</feature>
<feature type="domain" description="P-type ATPase N-terminal" evidence="11">
    <location>
        <begin position="93"/>
        <end position="149"/>
    </location>
</feature>
<evidence type="ECO:0000256" key="4">
    <source>
        <dbReference type="ARBA" id="ARBA00022692"/>
    </source>
</evidence>
<keyword evidence="7 10" id="KW-1133">Transmembrane helix</keyword>
<protein>
    <submittedName>
        <fullName evidence="13">Uncharacterized protein</fullName>
    </submittedName>
</protein>
<proteinExistence type="predicted"/>
<dbReference type="GO" id="GO:0016887">
    <property type="term" value="F:ATP hydrolysis activity"/>
    <property type="evidence" value="ECO:0007669"/>
    <property type="project" value="InterPro"/>
</dbReference>
<feature type="region of interest" description="Disordered" evidence="9">
    <location>
        <begin position="333"/>
        <end position="363"/>
    </location>
</feature>
<dbReference type="InterPro" id="IPR001757">
    <property type="entry name" value="P_typ_ATPase"/>
</dbReference>
<evidence type="ECO:0000256" key="3">
    <source>
        <dbReference type="ARBA" id="ARBA00022448"/>
    </source>
</evidence>
<feature type="compositionally biased region" description="Low complexity" evidence="9">
    <location>
        <begin position="715"/>
        <end position="731"/>
    </location>
</feature>
<feature type="transmembrane region" description="Helical" evidence="10">
    <location>
        <begin position="152"/>
        <end position="172"/>
    </location>
</feature>
<feature type="region of interest" description="Disordered" evidence="9">
    <location>
        <begin position="1"/>
        <end position="77"/>
    </location>
</feature>
<organism evidence="13 14">
    <name type="scientific">Ectocarpus siliculosus</name>
    <name type="common">Brown alga</name>
    <name type="synonym">Conferva siliculosa</name>
    <dbReference type="NCBI Taxonomy" id="2880"/>
    <lineage>
        <taxon>Eukaryota</taxon>
        <taxon>Sar</taxon>
        <taxon>Stramenopiles</taxon>
        <taxon>Ochrophyta</taxon>
        <taxon>PX clade</taxon>
        <taxon>Phaeophyceae</taxon>
        <taxon>Ectocarpales</taxon>
        <taxon>Ectocarpaceae</taxon>
        <taxon>Ectocarpus</taxon>
    </lineage>
</organism>
<evidence type="ECO:0000313" key="13">
    <source>
        <dbReference type="EMBL" id="CBJ26648.1"/>
    </source>
</evidence>
<accession>D7G0C1</accession>
<evidence type="ECO:0000256" key="6">
    <source>
        <dbReference type="ARBA" id="ARBA00022842"/>
    </source>
</evidence>
<evidence type="ECO:0000256" key="1">
    <source>
        <dbReference type="ARBA" id="ARBA00004141"/>
    </source>
</evidence>
<dbReference type="EMBL" id="FN648597">
    <property type="protein sequence ID" value="CBJ26648.1"/>
    <property type="molecule type" value="Genomic_DNA"/>
</dbReference>
<gene>
    <name evidence="13" type="ORF">Esi_0040_0046</name>
</gene>
<evidence type="ECO:0000256" key="10">
    <source>
        <dbReference type="SAM" id="Phobius"/>
    </source>
</evidence>
<dbReference type="InterPro" id="IPR032631">
    <property type="entry name" value="P-type_ATPase_N"/>
</dbReference>
<dbReference type="PANTHER" id="PTHR24092:SF180">
    <property type="entry name" value="PHOSPHOLIPID-TRANSPORTING ATPASE DNF1-RELATED"/>
    <property type="match status" value="1"/>
</dbReference>
<dbReference type="Gene3D" id="3.40.50.1000">
    <property type="entry name" value="HAD superfamily/HAD-like"/>
    <property type="match status" value="2"/>
</dbReference>
<dbReference type="InterPro" id="IPR023298">
    <property type="entry name" value="ATPase_P-typ_TM_dom_sf"/>
</dbReference>
<keyword evidence="3" id="KW-0813">Transport</keyword>
<sequence>MFEADVEDPTGAEDDEEEEEEEEGEVRPRTMREGAGNTIKAEAEKNSTQSTCCPWGRHRKHRKPPSNPPGWSEGKSTAYDVAQRPNRVVVINAEQETEFASNMVRTAKYEYYDFLPRFLWEEFNPATKIANVYFLFIAALQVIPSITNTFGIPLMLLPLFFVVCVDAIFMIFEDIARHRADRHANSSLTRAWDRRSGEFKYITWKEIEVGDLIVINNREPIPCDVLIMGVDEPISQSPAGVAYVETKSLDGETNLKIRQVVKGVVGKLLTPEDCAKLSGRVVMEHPDKLINNFKGKLLLQWRNKKRRGTTNSIPASIADLGKPVVYNTEQQEAAADNDGGEGDNRGHRGEAGAEQAVRVEDGADQEGVEGVEGAFASEPISADMLLLRGCVLRNTRWVLGLVLNTGPDTKIMMSMSKAPSKASHLSSRINEEIKRVAAVMGSICILGAMLTTLWNAQYQTSKPYLRFDSASDSLAGMFFTQFLYNALLLNSFIPISLYVSMNFVRFLQSWFMNQDLDMYHADSDTPTRVRTMNLNEDLGQVSHIFSDKTGTLTCNIMDFRKFSVGGVSYGLGITEIGRAAMLVEGEKVPADVLMAEEKAKDHAVPHVNFYDPSVYQDLQGKGERGQDQARKIKDFFTALALCHTVIPERFEDTDEVMLSASSPDDEALVLGAKYFGFEFVNRIDSSAILHTWDVSTPPSLPTCPRKSRSEGGSIGTSASGRSSHGGSSSGSHRSRRSGSGDGSTRNSRNGRTATTASAAEPLLVEVDAKSVVVNSSSHEEEGGGEGGDHPGVTGEQTALGVGGLVEGVAGGDHDEGKPQVNRVYYEVLHVLGFTSDRKRMSVIVRTEDGTIKIICKGADTTMLPRLRTDFPGAKKSIDETVRHMDIYAREGLRTLVVAQAELDPVAFAKWEESYQKVSNDLVEMDKRNKGEPNRIEDCMELIEANLEILGSSAIEDKLQAGVAGAVSDLMAAGIKIWVLTGDKSSAQPYPTVADCVSGREETAINIAVACQLLWTEARMYRTVIKLKGTGESETEEIKEALEDFLSMYVEERNRFEADDTGKVAPPLPRGLIIDGPALLEAMQTPDSQGALLRAAQKERFAPAIPERPWDRSNQAVVLLPNPRFSPSRNWISIVSPTPFATLENLKGSKTILSEAQGFFRVSLCSAPSIAADGCDMFVTRLSLIKSIFRCYSIQRQTCHSVIGCRLSPDQKRALVALVRENVPGTRTLSIGDGANDVPMIQRAHIGVGISGQEGMQAVNSSDYAIAQFAYLRKLLLVHGRWNYRRSSRVVCYLFYKSVMFACPLIFYAYTNGFR</sequence>
<dbReference type="EMBL" id="FN649740">
    <property type="protein sequence ID" value="CBJ26648.1"/>
    <property type="molecule type" value="Genomic_DNA"/>
</dbReference>
<dbReference type="GO" id="GO:0046872">
    <property type="term" value="F:metal ion binding"/>
    <property type="evidence" value="ECO:0007669"/>
    <property type="project" value="UniProtKB-KW"/>
</dbReference>
<feature type="transmembrane region" description="Helical" evidence="10">
    <location>
        <begin position="436"/>
        <end position="454"/>
    </location>
</feature>
<evidence type="ECO:0000313" key="14">
    <source>
        <dbReference type="Proteomes" id="UP000002630"/>
    </source>
</evidence>
<dbReference type="InterPro" id="IPR008250">
    <property type="entry name" value="ATPase_P-typ_transduc_dom_A_sf"/>
</dbReference>
<dbReference type="GO" id="GO:0012505">
    <property type="term" value="C:endomembrane system"/>
    <property type="evidence" value="ECO:0007669"/>
    <property type="project" value="UniProtKB-SubCell"/>
</dbReference>
<dbReference type="SUPFAM" id="SSF81653">
    <property type="entry name" value="Calcium ATPase, transduction domain A"/>
    <property type="match status" value="1"/>
</dbReference>
<dbReference type="STRING" id="2880.D7G0C1"/>
<dbReference type="Pfam" id="PF16209">
    <property type="entry name" value="PhoLip_ATPase_N"/>
    <property type="match status" value="1"/>
</dbReference>
<dbReference type="InterPro" id="IPR023214">
    <property type="entry name" value="HAD_sf"/>
</dbReference>
<dbReference type="InParanoid" id="D7G0C1"/>
<evidence type="ECO:0000256" key="2">
    <source>
        <dbReference type="ARBA" id="ARBA00004308"/>
    </source>
</evidence>
<dbReference type="SUPFAM" id="SSF81660">
    <property type="entry name" value="Metal cation-transporting ATPase, ATP-binding domain N"/>
    <property type="match status" value="1"/>
</dbReference>
<evidence type="ECO:0000259" key="11">
    <source>
        <dbReference type="Pfam" id="PF16209"/>
    </source>
</evidence>
<dbReference type="PROSITE" id="PS00154">
    <property type="entry name" value="ATPASE_E1_E2"/>
    <property type="match status" value="1"/>
</dbReference>
<feature type="transmembrane region" description="Helical" evidence="10">
    <location>
        <begin position="129"/>
        <end position="146"/>
    </location>
</feature>
<dbReference type="PANTHER" id="PTHR24092">
    <property type="entry name" value="PROBABLE PHOSPHOLIPID-TRANSPORTING ATPASE"/>
    <property type="match status" value="1"/>
</dbReference>
<dbReference type="Pfam" id="PF13246">
    <property type="entry name" value="Cation_ATPase"/>
    <property type="match status" value="1"/>
</dbReference>
<dbReference type="OrthoDB" id="377733at2759"/>
<feature type="compositionally biased region" description="Acidic residues" evidence="9">
    <location>
        <begin position="1"/>
        <end position="24"/>
    </location>
</feature>
<dbReference type="OMA" id="DMMIYQR"/>
<feature type="compositionally biased region" description="Basic and acidic residues" evidence="9">
    <location>
        <begin position="342"/>
        <end position="361"/>
    </location>
</feature>
<dbReference type="InterPro" id="IPR036412">
    <property type="entry name" value="HAD-like_sf"/>
</dbReference>
<dbReference type="Pfam" id="PF16212">
    <property type="entry name" value="PhoLip_ATPase_C"/>
    <property type="match status" value="1"/>
</dbReference>
<keyword evidence="14" id="KW-1185">Reference proteome</keyword>
<evidence type="ECO:0000256" key="8">
    <source>
        <dbReference type="ARBA" id="ARBA00023136"/>
    </source>
</evidence>
<feature type="compositionally biased region" description="Low complexity" evidence="9">
    <location>
        <begin position="742"/>
        <end position="751"/>
    </location>
</feature>
<feature type="transmembrane region" description="Helical" evidence="10">
    <location>
        <begin position="474"/>
        <end position="499"/>
    </location>
</feature>
<dbReference type="GO" id="GO:0005886">
    <property type="term" value="C:plasma membrane"/>
    <property type="evidence" value="ECO:0007669"/>
    <property type="project" value="TreeGrafter"/>
</dbReference>
<name>D7G0C1_ECTSI</name>
<keyword evidence="6" id="KW-0460">Magnesium</keyword>
<evidence type="ECO:0000259" key="12">
    <source>
        <dbReference type="Pfam" id="PF16212"/>
    </source>
</evidence>
<dbReference type="InterPro" id="IPR032630">
    <property type="entry name" value="P_typ_ATPase_c"/>
</dbReference>
<feature type="domain" description="P-type ATPase C-terminal" evidence="12">
    <location>
        <begin position="1258"/>
        <end position="1313"/>
    </location>
</feature>
<dbReference type="GO" id="GO:0005524">
    <property type="term" value="F:ATP binding"/>
    <property type="evidence" value="ECO:0007669"/>
    <property type="project" value="InterPro"/>
</dbReference>
<dbReference type="eggNOG" id="KOG0206">
    <property type="taxonomic scope" value="Eukaryota"/>
</dbReference>
<dbReference type="GO" id="GO:0045332">
    <property type="term" value="P:phospholipid translocation"/>
    <property type="evidence" value="ECO:0007669"/>
    <property type="project" value="TreeGrafter"/>
</dbReference>